<dbReference type="PATRIC" id="fig|1619313.3.peg.3943"/>
<organism evidence="5 6">
    <name type="scientific">Duffyella gerundensis</name>
    <dbReference type="NCBI Taxonomy" id="1619313"/>
    <lineage>
        <taxon>Bacteria</taxon>
        <taxon>Pseudomonadati</taxon>
        <taxon>Pseudomonadota</taxon>
        <taxon>Gammaproteobacteria</taxon>
        <taxon>Enterobacterales</taxon>
        <taxon>Erwiniaceae</taxon>
        <taxon>Duffyella</taxon>
    </lineage>
</organism>
<evidence type="ECO:0000256" key="1">
    <source>
        <dbReference type="ARBA" id="ARBA00023015"/>
    </source>
</evidence>
<evidence type="ECO:0000313" key="5">
    <source>
        <dbReference type="EMBL" id="CUU26021.1"/>
    </source>
</evidence>
<proteinExistence type="predicted"/>
<geneLocation type="plasmid" evidence="6">
    <name>pEM01</name>
</geneLocation>
<dbReference type="SUPFAM" id="SSF46785">
    <property type="entry name" value="Winged helix' DNA-binding domain"/>
    <property type="match status" value="1"/>
</dbReference>
<dbReference type="Gene3D" id="1.10.10.10">
    <property type="entry name" value="Winged helix-like DNA-binding domain superfamily/Winged helix DNA-binding domain"/>
    <property type="match status" value="1"/>
</dbReference>
<dbReference type="KEGG" id="ege:EM595_p0323"/>
<dbReference type="SUPFAM" id="SSF64288">
    <property type="entry name" value="Chorismate lyase-like"/>
    <property type="match status" value="1"/>
</dbReference>
<reference evidence="6" key="1">
    <citation type="submission" date="2015-11" db="EMBL/GenBank/DDBJ databases">
        <authorList>
            <person name="Blom J."/>
        </authorList>
    </citation>
    <scope>NUCLEOTIDE SEQUENCE [LARGE SCALE GENOMIC DNA]</scope>
    <source>
        <plasmid evidence="6">pEM01</plasmid>
    </source>
</reference>
<dbReference type="InterPro" id="IPR036388">
    <property type="entry name" value="WH-like_DNA-bd_sf"/>
</dbReference>
<feature type="domain" description="HTH gntR-type" evidence="4">
    <location>
        <begin position="35"/>
        <end position="103"/>
    </location>
</feature>
<dbReference type="Proteomes" id="UP000059419">
    <property type="component" value="Plasmid pEM01"/>
</dbReference>
<dbReference type="CDD" id="cd07377">
    <property type="entry name" value="WHTH_GntR"/>
    <property type="match status" value="1"/>
</dbReference>
<dbReference type="PROSITE" id="PS50949">
    <property type="entry name" value="HTH_GNTR"/>
    <property type="match status" value="1"/>
</dbReference>
<keyword evidence="3" id="KW-0804">Transcription</keyword>
<dbReference type="Gene3D" id="3.40.1410.10">
    <property type="entry name" value="Chorismate lyase-like"/>
    <property type="match status" value="1"/>
</dbReference>
<dbReference type="Pfam" id="PF07702">
    <property type="entry name" value="UTRA"/>
    <property type="match status" value="1"/>
</dbReference>
<evidence type="ECO:0000256" key="3">
    <source>
        <dbReference type="ARBA" id="ARBA00023163"/>
    </source>
</evidence>
<dbReference type="SMART" id="SM00345">
    <property type="entry name" value="HTH_GNTR"/>
    <property type="match status" value="1"/>
</dbReference>
<dbReference type="PANTHER" id="PTHR44846:SF1">
    <property type="entry name" value="MANNOSYL-D-GLYCERATE TRANSPORT_METABOLISM SYSTEM REPRESSOR MNGR-RELATED"/>
    <property type="match status" value="1"/>
</dbReference>
<sequence>MQFSNRGQSVIENMQKKYDAGDVPQFGRLRDSEGAPLYEVVKRYISESILQGELTAGMILPSENSLAARFGVSVGTVRKALAALTTEGMLMRRRKTGTVVTGWAPLHNLSHFFQYFRLHDKTGGLLLSETRVLDYQLGEASDTEARQLHIAAGDAVVRLKRLRRVKGIPAMHETLILPTARLADFPQAKQLPPLLYRYLFERYDIRIAAVREQITATLANEEDAALLELNLPHAIMVIDEVSFDQSAVPVILAHHRFSTEHFMYVNEVR</sequence>
<dbReference type="InterPro" id="IPR011663">
    <property type="entry name" value="UTRA"/>
</dbReference>
<dbReference type="GO" id="GO:0045892">
    <property type="term" value="P:negative regulation of DNA-templated transcription"/>
    <property type="evidence" value="ECO:0007669"/>
    <property type="project" value="TreeGrafter"/>
</dbReference>
<name>A0A0U5LA74_9GAMM</name>
<dbReference type="SMART" id="SM00866">
    <property type="entry name" value="UTRA"/>
    <property type="match status" value="1"/>
</dbReference>
<gene>
    <name evidence="5" type="ORF">EM595_p0323</name>
</gene>
<accession>A0A0U5LA74</accession>
<protein>
    <submittedName>
        <fullName evidence="5">GntR family transcriptional regulator</fullName>
    </submittedName>
</protein>
<dbReference type="GO" id="GO:0003700">
    <property type="term" value="F:DNA-binding transcription factor activity"/>
    <property type="evidence" value="ECO:0007669"/>
    <property type="project" value="InterPro"/>
</dbReference>
<dbReference type="EMBL" id="LN907828">
    <property type="protein sequence ID" value="CUU26021.1"/>
    <property type="molecule type" value="Genomic_DNA"/>
</dbReference>
<dbReference type="InterPro" id="IPR036390">
    <property type="entry name" value="WH_DNA-bd_sf"/>
</dbReference>
<dbReference type="PRINTS" id="PR00035">
    <property type="entry name" value="HTHGNTR"/>
</dbReference>
<dbReference type="InterPro" id="IPR000524">
    <property type="entry name" value="Tscrpt_reg_HTH_GntR"/>
</dbReference>
<dbReference type="InterPro" id="IPR028978">
    <property type="entry name" value="Chorismate_lyase_/UTRA_dom_sf"/>
</dbReference>
<keyword evidence="6" id="KW-1185">Reference proteome</keyword>
<dbReference type="PANTHER" id="PTHR44846">
    <property type="entry name" value="MANNOSYL-D-GLYCERATE TRANSPORT/METABOLISM SYSTEM REPRESSOR MNGR-RELATED"/>
    <property type="match status" value="1"/>
</dbReference>
<evidence type="ECO:0000259" key="4">
    <source>
        <dbReference type="PROSITE" id="PS50949"/>
    </source>
</evidence>
<dbReference type="AlphaFoldDB" id="A0A0U5LA74"/>
<evidence type="ECO:0000256" key="2">
    <source>
        <dbReference type="ARBA" id="ARBA00023125"/>
    </source>
</evidence>
<dbReference type="Pfam" id="PF00392">
    <property type="entry name" value="GntR"/>
    <property type="match status" value="1"/>
</dbReference>
<keyword evidence="1" id="KW-0805">Transcription regulation</keyword>
<keyword evidence="2" id="KW-0238">DNA-binding</keyword>
<dbReference type="InterPro" id="IPR050679">
    <property type="entry name" value="Bact_HTH_transcr_reg"/>
</dbReference>
<dbReference type="GO" id="GO:0003677">
    <property type="term" value="F:DNA binding"/>
    <property type="evidence" value="ECO:0007669"/>
    <property type="project" value="UniProtKB-KW"/>
</dbReference>
<evidence type="ECO:0000313" key="6">
    <source>
        <dbReference type="Proteomes" id="UP000059419"/>
    </source>
</evidence>